<dbReference type="PANTHER" id="PTHR36313:SF7">
    <property type="entry name" value="OS09G0474600 PROTEIN"/>
    <property type="match status" value="1"/>
</dbReference>
<organism evidence="3 4">
    <name type="scientific">Rubroshorea leprosula</name>
    <dbReference type="NCBI Taxonomy" id="152421"/>
    <lineage>
        <taxon>Eukaryota</taxon>
        <taxon>Viridiplantae</taxon>
        <taxon>Streptophyta</taxon>
        <taxon>Embryophyta</taxon>
        <taxon>Tracheophyta</taxon>
        <taxon>Spermatophyta</taxon>
        <taxon>Magnoliopsida</taxon>
        <taxon>eudicotyledons</taxon>
        <taxon>Gunneridae</taxon>
        <taxon>Pentapetalae</taxon>
        <taxon>rosids</taxon>
        <taxon>malvids</taxon>
        <taxon>Malvales</taxon>
        <taxon>Dipterocarpaceae</taxon>
        <taxon>Rubroshorea</taxon>
    </lineage>
</organism>
<dbReference type="AlphaFoldDB" id="A0AAV5IE99"/>
<name>A0AAV5IE99_9ROSI</name>
<reference evidence="3 4" key="1">
    <citation type="journal article" date="2021" name="Commun. Biol.">
        <title>The genome of Shorea leprosula (Dipterocarpaceae) highlights the ecological relevance of drought in aseasonal tropical rainforests.</title>
        <authorList>
            <person name="Ng K.K.S."/>
            <person name="Kobayashi M.J."/>
            <person name="Fawcett J.A."/>
            <person name="Hatakeyama M."/>
            <person name="Paape T."/>
            <person name="Ng C.H."/>
            <person name="Ang C.C."/>
            <person name="Tnah L.H."/>
            <person name="Lee C.T."/>
            <person name="Nishiyama T."/>
            <person name="Sese J."/>
            <person name="O'Brien M.J."/>
            <person name="Copetti D."/>
            <person name="Mohd Noor M.I."/>
            <person name="Ong R.C."/>
            <person name="Putra M."/>
            <person name="Sireger I.Z."/>
            <person name="Indrioko S."/>
            <person name="Kosugi Y."/>
            <person name="Izuno A."/>
            <person name="Isagi Y."/>
            <person name="Lee S.L."/>
            <person name="Shimizu K.K."/>
        </authorList>
    </citation>
    <scope>NUCLEOTIDE SEQUENCE [LARGE SCALE GENOMIC DNA]</scope>
    <source>
        <strain evidence="3">214</strain>
    </source>
</reference>
<evidence type="ECO:0000313" key="4">
    <source>
        <dbReference type="Proteomes" id="UP001054252"/>
    </source>
</evidence>
<dbReference type="GO" id="GO:0010082">
    <property type="term" value="P:regulation of root meristem growth"/>
    <property type="evidence" value="ECO:0007669"/>
    <property type="project" value="InterPro"/>
</dbReference>
<feature type="region of interest" description="Disordered" evidence="1">
    <location>
        <begin position="83"/>
        <end position="110"/>
    </location>
</feature>
<evidence type="ECO:0000313" key="3">
    <source>
        <dbReference type="EMBL" id="GKU97440.1"/>
    </source>
</evidence>
<sequence length="177" mass="20113">MMLLRLTTLVLVLLFLMHAFRAFSSVHAHQGTEIDGDTLESWSQEGIFYDFRTAGSYKIGFEGRKIGAEKELKNEIMEAAGKKSKISGKHNGDSNVFKGFQDQDNNQIDSNKMEPEMTISVDRLDMPKARMMNKRMGGKERLLSVVEKELVNLLHKDYSGMKKPGRKPPINNNEPQH</sequence>
<keyword evidence="2" id="KW-0732">Signal</keyword>
<accession>A0AAV5IE99</accession>
<evidence type="ECO:0000256" key="1">
    <source>
        <dbReference type="SAM" id="MobiDB-lite"/>
    </source>
</evidence>
<dbReference type="EMBL" id="BPVZ01000011">
    <property type="protein sequence ID" value="GKU97440.1"/>
    <property type="molecule type" value="Genomic_DNA"/>
</dbReference>
<evidence type="ECO:0000256" key="2">
    <source>
        <dbReference type="SAM" id="SignalP"/>
    </source>
</evidence>
<feature type="region of interest" description="Disordered" evidence="1">
    <location>
        <begin position="158"/>
        <end position="177"/>
    </location>
</feature>
<comment type="caution">
    <text evidence="3">The sequence shown here is derived from an EMBL/GenBank/DDBJ whole genome shotgun (WGS) entry which is preliminary data.</text>
</comment>
<gene>
    <name evidence="3" type="ORF">SLEP1_g10583</name>
</gene>
<feature type="chain" id="PRO_5043966399" evidence="2">
    <location>
        <begin position="23"/>
        <end position="177"/>
    </location>
</feature>
<dbReference type="Proteomes" id="UP001054252">
    <property type="component" value="Unassembled WGS sequence"/>
</dbReference>
<dbReference type="PANTHER" id="PTHR36313">
    <property type="entry name" value="ROOT MERISTEM GROWTH FACTOR 2"/>
    <property type="match status" value="1"/>
</dbReference>
<dbReference type="InterPro" id="IPR038804">
    <property type="entry name" value="RGF3"/>
</dbReference>
<feature type="signal peptide" evidence="2">
    <location>
        <begin position="1"/>
        <end position="22"/>
    </location>
</feature>
<proteinExistence type="predicted"/>
<dbReference type="GO" id="GO:0008083">
    <property type="term" value="F:growth factor activity"/>
    <property type="evidence" value="ECO:0007669"/>
    <property type="project" value="InterPro"/>
</dbReference>
<protein>
    <submittedName>
        <fullName evidence="3">Uncharacterized protein</fullName>
    </submittedName>
</protein>
<keyword evidence="4" id="KW-1185">Reference proteome</keyword>